<keyword evidence="12" id="KW-1164">Virus endocytosis by host</keyword>
<accession>A0A6M3YPB6</accession>
<evidence type="ECO:0000256" key="6">
    <source>
        <dbReference type="ARBA" id="ARBA00022561"/>
    </source>
</evidence>
<evidence type="ECO:0000256" key="8">
    <source>
        <dbReference type="ARBA" id="ARBA00022581"/>
    </source>
</evidence>
<dbReference type="Gene3D" id="2.60.120.950">
    <property type="entry name" value="Circovirus capsid protein"/>
    <property type="match status" value="1"/>
</dbReference>
<evidence type="ECO:0000256" key="9">
    <source>
        <dbReference type="ARBA" id="ARBA00022595"/>
    </source>
</evidence>
<dbReference type="GO" id="GO:0019069">
    <property type="term" value="P:viral capsid assembly"/>
    <property type="evidence" value="ECO:0007669"/>
    <property type="project" value="InterPro"/>
</dbReference>
<evidence type="ECO:0000313" key="16">
    <source>
        <dbReference type="EMBL" id="QJI53601.1"/>
    </source>
</evidence>
<evidence type="ECO:0000256" key="3">
    <source>
        <dbReference type="ARBA" id="ARBA00010301"/>
    </source>
</evidence>
<keyword evidence="9" id="KW-1162">Viral penetration into host cytoplasm</keyword>
<sequence>MYVRRKYFRRKQTSRKIRPYRRRQFNRRNLRSRRRNGRTGVFNIKATTVATFAGTGSVTTSQIVLAPSTVPELSGQMSNFEFYRIKRVVIEVIPNHNIEQRAATTGENLGPYVIAPWHRPVATTSTITQANLVSIDKHKIYRATQRCRRSFKPNVLLYANDYNQVSWSPKLSTANPGQAHYCALIAFGAGTAYYTVKQTVYATFYEQKINLV</sequence>
<evidence type="ECO:0000256" key="4">
    <source>
        <dbReference type="ARBA" id="ARBA00022431"/>
    </source>
</evidence>
<keyword evidence="14" id="KW-1160">Virus entry into host cell</keyword>
<dbReference type="EMBL" id="MT138044">
    <property type="protein sequence ID" value="QJI53601.1"/>
    <property type="molecule type" value="Genomic_DNA"/>
</dbReference>
<dbReference type="GO" id="GO:0019062">
    <property type="term" value="P:virion attachment to host cell"/>
    <property type="evidence" value="ECO:0007669"/>
    <property type="project" value="UniProtKB-KW"/>
</dbReference>
<reference evidence="16" key="1">
    <citation type="submission" date="2020-01" db="EMBL/GenBank/DDBJ databases">
        <title>Viral genomes from wild and zoo birds in China.</title>
        <authorList>
            <person name="Yao Y."/>
            <person name="Shan T."/>
            <person name="Yang S."/>
            <person name="Zhang W."/>
        </authorList>
    </citation>
    <scope>NUCLEOTIDE SEQUENCE</scope>
    <source>
        <strain evidence="16">Wwb174cir01</strain>
    </source>
</reference>
<keyword evidence="11" id="KW-0946">Virion</keyword>
<evidence type="ECO:0000256" key="11">
    <source>
        <dbReference type="ARBA" id="ARBA00022844"/>
    </source>
</evidence>
<dbReference type="GO" id="GO:0039615">
    <property type="term" value="C:T=1 icosahedral viral capsid"/>
    <property type="evidence" value="ECO:0007669"/>
    <property type="project" value="UniProtKB-KW"/>
</dbReference>
<evidence type="ECO:0000256" key="5">
    <source>
        <dbReference type="ARBA" id="ARBA00022524"/>
    </source>
</evidence>
<dbReference type="InterPro" id="IPR003383">
    <property type="entry name" value="Circovirus_capsid"/>
</dbReference>
<comment type="similarity">
    <text evidence="3">Belongs to the circoviridae capsid protein family.</text>
</comment>
<keyword evidence="8" id="KW-0945">Host-virus interaction</keyword>
<keyword evidence="5" id="KW-1163">Viral penetration into host nucleus</keyword>
<dbReference type="InterPro" id="IPR038652">
    <property type="entry name" value="Circovirus_capsid_sf"/>
</dbReference>
<dbReference type="GO" id="GO:0075732">
    <property type="term" value="P:viral penetration into host nucleus"/>
    <property type="evidence" value="ECO:0007669"/>
    <property type="project" value="UniProtKB-KW"/>
</dbReference>
<keyword evidence="13" id="KW-0238">DNA-binding</keyword>
<evidence type="ECO:0000256" key="2">
    <source>
        <dbReference type="ARBA" id="ARBA00004328"/>
    </source>
</evidence>
<evidence type="ECO:0000256" key="7">
    <source>
        <dbReference type="ARBA" id="ARBA00022562"/>
    </source>
</evidence>
<evidence type="ECO:0000256" key="14">
    <source>
        <dbReference type="ARBA" id="ARBA00023296"/>
    </source>
</evidence>
<dbReference type="GO" id="GO:0075509">
    <property type="term" value="P:endocytosis involved in viral entry into host cell"/>
    <property type="evidence" value="ECO:0007669"/>
    <property type="project" value="UniProtKB-KW"/>
</dbReference>
<evidence type="ECO:0000256" key="10">
    <source>
        <dbReference type="ARBA" id="ARBA00022804"/>
    </source>
</evidence>
<keyword evidence="10" id="KW-1161">Viral attachment to host cell</keyword>
<evidence type="ECO:0000256" key="13">
    <source>
        <dbReference type="ARBA" id="ARBA00023125"/>
    </source>
</evidence>
<evidence type="ECO:0000256" key="15">
    <source>
        <dbReference type="ARBA" id="ARBA00046863"/>
    </source>
</evidence>
<keyword evidence="6" id="KW-0167">Capsid protein</keyword>
<dbReference type="GO" id="GO:0042025">
    <property type="term" value="C:host cell nucleus"/>
    <property type="evidence" value="ECO:0007669"/>
    <property type="project" value="UniProtKB-SubCell"/>
</dbReference>
<name>A0A6M3YPB6_9VIRU</name>
<proteinExistence type="inferred from homology"/>
<evidence type="ECO:0000256" key="12">
    <source>
        <dbReference type="ARBA" id="ARBA00022890"/>
    </source>
</evidence>
<organism evidence="16">
    <name type="scientific">Circoviridae sp</name>
    <dbReference type="NCBI Taxonomy" id="1954248"/>
    <lineage>
        <taxon>Viruses</taxon>
        <taxon>Monodnaviria</taxon>
        <taxon>Shotokuvirae</taxon>
        <taxon>Cressdnaviricota</taxon>
        <taxon>Arfiviricetes</taxon>
        <taxon>Rohanvirales</taxon>
        <taxon>Nenyaviridae</taxon>
        <taxon>Galvornvirus</taxon>
        <taxon>Galvornvirus isengard</taxon>
    </lineage>
</organism>
<comment type="subunit">
    <text evidence="15">Homomultimer. Assembles in the nucleus, presumably in an immature form, then migrates to the cytoplasm once assembled as mature virion. Interacts with Rep; this interaction relocates Rep into the nucleus.</text>
</comment>
<dbReference type="GO" id="GO:0043657">
    <property type="term" value="C:host cell"/>
    <property type="evidence" value="ECO:0007669"/>
    <property type="project" value="GOC"/>
</dbReference>
<keyword evidence="7" id="KW-1048">Host nucleus</keyword>
<evidence type="ECO:0000256" key="1">
    <source>
        <dbReference type="ARBA" id="ARBA00004147"/>
    </source>
</evidence>
<comment type="subcellular location">
    <subcellularLocation>
        <location evidence="1">Host nucleus</location>
    </subcellularLocation>
    <subcellularLocation>
        <location evidence="2">Virion</location>
    </subcellularLocation>
</comment>
<dbReference type="Pfam" id="PF02443">
    <property type="entry name" value="Circo_capsid"/>
    <property type="match status" value="1"/>
</dbReference>
<protein>
    <submittedName>
        <fullName evidence="16">Capsid protein</fullName>
    </submittedName>
</protein>
<dbReference type="GO" id="GO:0003677">
    <property type="term" value="F:DNA binding"/>
    <property type="evidence" value="ECO:0007669"/>
    <property type="project" value="UniProtKB-KW"/>
</dbReference>
<keyword evidence="4" id="KW-1140">T=1 icosahedral capsid protein</keyword>